<dbReference type="Proteomes" id="UP000886998">
    <property type="component" value="Unassembled WGS sequence"/>
</dbReference>
<keyword evidence="2" id="KW-1133">Transmembrane helix</keyword>
<evidence type="ECO:0000256" key="2">
    <source>
        <dbReference type="SAM" id="Phobius"/>
    </source>
</evidence>
<name>A0A8X7BZW7_9ARAC</name>
<feature type="region of interest" description="Disordered" evidence="1">
    <location>
        <begin position="165"/>
        <end position="200"/>
    </location>
</feature>
<evidence type="ECO:0000313" key="4">
    <source>
        <dbReference type="Proteomes" id="UP000886998"/>
    </source>
</evidence>
<keyword evidence="2" id="KW-0472">Membrane</keyword>
<feature type="compositionally biased region" description="Acidic residues" evidence="1">
    <location>
        <begin position="170"/>
        <end position="190"/>
    </location>
</feature>
<dbReference type="OrthoDB" id="6430373at2759"/>
<keyword evidence="4" id="KW-1185">Reference proteome</keyword>
<proteinExistence type="predicted"/>
<organism evidence="3 4">
    <name type="scientific">Trichonephila inaurata madagascariensis</name>
    <dbReference type="NCBI Taxonomy" id="2747483"/>
    <lineage>
        <taxon>Eukaryota</taxon>
        <taxon>Metazoa</taxon>
        <taxon>Ecdysozoa</taxon>
        <taxon>Arthropoda</taxon>
        <taxon>Chelicerata</taxon>
        <taxon>Arachnida</taxon>
        <taxon>Araneae</taxon>
        <taxon>Araneomorphae</taxon>
        <taxon>Entelegynae</taxon>
        <taxon>Araneoidea</taxon>
        <taxon>Nephilidae</taxon>
        <taxon>Trichonephila</taxon>
        <taxon>Trichonephila inaurata</taxon>
    </lineage>
</organism>
<keyword evidence="2" id="KW-0812">Transmembrane</keyword>
<dbReference type="EMBL" id="BMAV01008079">
    <property type="protein sequence ID" value="GFY51436.1"/>
    <property type="molecule type" value="Genomic_DNA"/>
</dbReference>
<evidence type="ECO:0000256" key="1">
    <source>
        <dbReference type="SAM" id="MobiDB-lite"/>
    </source>
</evidence>
<reference evidence="3" key="1">
    <citation type="submission" date="2020-08" db="EMBL/GenBank/DDBJ databases">
        <title>Multicomponent nature underlies the extraordinary mechanical properties of spider dragline silk.</title>
        <authorList>
            <person name="Kono N."/>
            <person name="Nakamura H."/>
            <person name="Mori M."/>
            <person name="Yoshida Y."/>
            <person name="Ohtoshi R."/>
            <person name="Malay A.D."/>
            <person name="Moran D.A.P."/>
            <person name="Tomita M."/>
            <person name="Numata K."/>
            <person name="Arakawa K."/>
        </authorList>
    </citation>
    <scope>NUCLEOTIDE SEQUENCE</scope>
</reference>
<protein>
    <submittedName>
        <fullName evidence="3">Uncharacterized protein</fullName>
    </submittedName>
</protein>
<gene>
    <name evidence="3" type="primary">AVEN_217797_1</name>
    <name evidence="3" type="ORF">TNIN_403321</name>
</gene>
<comment type="caution">
    <text evidence="3">The sequence shown here is derived from an EMBL/GenBank/DDBJ whole genome shotgun (WGS) entry which is preliminary data.</text>
</comment>
<dbReference type="AlphaFoldDB" id="A0A8X7BZW7"/>
<sequence length="236" mass="27133">MGDADSEAIVQIPVQEIEAWMDEAEEVVDEGLENLLAFMTNLNGCMRSTGFQAIVMLLMFLSTSVGIPYYVFTVWESYKISNNLSEIRRSIRNATQDEEQEVSLSQLYDRQLIHITNDLSLDRFIEFSRMLNSRMPNSIREVIERSRETENDLFRLRAFSLERESSETEINGDQEIDDTSPTEPTDEDLNDLSLEKEENESPVLYQFQVIVPKENPDLSVKISPAKNEESSVTENE</sequence>
<feature type="region of interest" description="Disordered" evidence="1">
    <location>
        <begin position="216"/>
        <end position="236"/>
    </location>
</feature>
<feature type="transmembrane region" description="Helical" evidence="2">
    <location>
        <begin position="51"/>
        <end position="72"/>
    </location>
</feature>
<accession>A0A8X7BZW7</accession>
<evidence type="ECO:0000313" key="3">
    <source>
        <dbReference type="EMBL" id="GFY51436.1"/>
    </source>
</evidence>